<dbReference type="EMBL" id="QXDL01000007">
    <property type="protein sequence ID" value="RIH90558.1"/>
    <property type="molecule type" value="Genomic_DNA"/>
</dbReference>
<dbReference type="InterPro" id="IPR005560">
    <property type="entry name" value="Csp_YhjQ"/>
</dbReference>
<comment type="caution">
    <text evidence="1">The sequence shown here is derived from an EMBL/GenBank/DDBJ whole genome shotgun (WGS) entry which is preliminary data.</text>
</comment>
<evidence type="ECO:0000313" key="2">
    <source>
        <dbReference type="Proteomes" id="UP000265715"/>
    </source>
</evidence>
<dbReference type="PANTHER" id="PTHR37310:SF1">
    <property type="entry name" value="CYTOPLASMIC PROTEIN"/>
    <property type="match status" value="1"/>
</dbReference>
<dbReference type="PROSITE" id="PS51257">
    <property type="entry name" value="PROKAR_LIPOPROTEIN"/>
    <property type="match status" value="1"/>
</dbReference>
<dbReference type="PANTHER" id="PTHR37310">
    <property type="entry name" value="CYTOPLASMIC PROTEIN-RELATED"/>
    <property type="match status" value="1"/>
</dbReference>
<proteinExistence type="predicted"/>
<dbReference type="Pfam" id="PF03860">
    <property type="entry name" value="Csp"/>
    <property type="match status" value="1"/>
</dbReference>
<accession>A0A399F2X7</accession>
<dbReference type="AlphaFoldDB" id="A0A399F2X7"/>
<name>A0A399F2X7_9DEIN</name>
<protein>
    <recommendedName>
        <fullName evidence="3">Ferredoxin</fullName>
    </recommendedName>
</protein>
<evidence type="ECO:0008006" key="3">
    <source>
        <dbReference type="Google" id="ProtNLM"/>
    </source>
</evidence>
<reference evidence="1 2" key="1">
    <citation type="submission" date="2018-08" db="EMBL/GenBank/DDBJ databases">
        <title>Meiothermus terrae DSM 26712 genome sequencing project.</title>
        <authorList>
            <person name="Da Costa M.S."/>
            <person name="Albuquerque L."/>
            <person name="Raposo P."/>
            <person name="Froufe H.J.C."/>
            <person name="Barroso C.S."/>
            <person name="Egas C."/>
        </authorList>
    </citation>
    <scope>NUCLEOTIDE SEQUENCE [LARGE SCALE GENOMIC DNA]</scope>
    <source>
        <strain evidence="1 2">DSM 26712</strain>
    </source>
</reference>
<dbReference type="Gene3D" id="1.20.1270.360">
    <property type="match status" value="1"/>
</dbReference>
<dbReference type="Proteomes" id="UP000265715">
    <property type="component" value="Unassembled WGS sequence"/>
</dbReference>
<gene>
    <name evidence="1" type="ORF">Mterra_00353</name>
</gene>
<dbReference type="OrthoDB" id="5396211at2"/>
<evidence type="ECO:0000313" key="1">
    <source>
        <dbReference type="EMBL" id="RIH90558.1"/>
    </source>
</evidence>
<organism evidence="1 2">
    <name type="scientific">Calidithermus terrae</name>
    <dbReference type="NCBI Taxonomy" id="1408545"/>
    <lineage>
        <taxon>Bacteria</taxon>
        <taxon>Thermotogati</taxon>
        <taxon>Deinococcota</taxon>
        <taxon>Deinococci</taxon>
        <taxon>Thermales</taxon>
        <taxon>Thermaceae</taxon>
        <taxon>Calidithermus</taxon>
    </lineage>
</organism>
<dbReference type="RefSeq" id="WP_119313603.1">
    <property type="nucleotide sequence ID" value="NZ_QXDL01000007.1"/>
</dbReference>
<keyword evidence="2" id="KW-1185">Reference proteome</keyword>
<sequence>MRHGRQRHAHGTTGMSPAMQACAEACGECHDVCLTAVQHCLQHGGQRVEPTHMTVITDCVQICEAAMDFMLRGSRGLPFARA</sequence>